<feature type="compositionally biased region" description="Polar residues" evidence="2">
    <location>
        <begin position="44"/>
        <end position="62"/>
    </location>
</feature>
<evidence type="ECO:0000313" key="3">
    <source>
        <dbReference type="EMBL" id="MBL0706622.1"/>
    </source>
</evidence>
<proteinExistence type="predicted"/>
<organism evidence="3 4">
    <name type="scientific">Sinomonas cellulolyticus</name>
    <dbReference type="NCBI Taxonomy" id="2801916"/>
    <lineage>
        <taxon>Bacteria</taxon>
        <taxon>Bacillati</taxon>
        <taxon>Actinomycetota</taxon>
        <taxon>Actinomycetes</taxon>
        <taxon>Micrococcales</taxon>
        <taxon>Micrococcaceae</taxon>
        <taxon>Sinomonas</taxon>
    </lineage>
</organism>
<sequence>MGVDQRVVMDIMGWSQTSMVQRYQHVVDELKTEAGARVGAALSRPTNRSPRAHRSSVSTTSDASERARVKVEGPGFHCSRAPRSSLTR</sequence>
<dbReference type="EMBL" id="JAERRC010000032">
    <property type="protein sequence ID" value="MBL0706622.1"/>
    <property type="molecule type" value="Genomic_DNA"/>
</dbReference>
<keyword evidence="4" id="KW-1185">Reference proteome</keyword>
<accession>A0ABS1K5I9</accession>
<protein>
    <recommendedName>
        <fullName evidence="5">Tyr recombinase domain-containing protein</fullName>
    </recommendedName>
</protein>
<dbReference type="RefSeq" id="WP_189695271.1">
    <property type="nucleotide sequence ID" value="NZ_BNCM01000021.1"/>
</dbReference>
<keyword evidence="1" id="KW-0233">DNA recombination</keyword>
<evidence type="ECO:0008006" key="5">
    <source>
        <dbReference type="Google" id="ProtNLM"/>
    </source>
</evidence>
<evidence type="ECO:0000313" key="4">
    <source>
        <dbReference type="Proteomes" id="UP000639051"/>
    </source>
</evidence>
<feature type="region of interest" description="Disordered" evidence="2">
    <location>
        <begin position="39"/>
        <end position="88"/>
    </location>
</feature>
<dbReference type="Gene3D" id="1.10.443.10">
    <property type="entry name" value="Intergrase catalytic core"/>
    <property type="match status" value="1"/>
</dbReference>
<dbReference type="InterPro" id="IPR013762">
    <property type="entry name" value="Integrase-like_cat_sf"/>
</dbReference>
<gene>
    <name evidence="3" type="ORF">JJE72_14090</name>
</gene>
<comment type="caution">
    <text evidence="3">The sequence shown here is derived from an EMBL/GenBank/DDBJ whole genome shotgun (WGS) entry which is preliminary data.</text>
</comment>
<evidence type="ECO:0000256" key="2">
    <source>
        <dbReference type="SAM" id="MobiDB-lite"/>
    </source>
</evidence>
<dbReference type="InterPro" id="IPR011010">
    <property type="entry name" value="DNA_brk_join_enz"/>
</dbReference>
<dbReference type="Proteomes" id="UP000639051">
    <property type="component" value="Unassembled WGS sequence"/>
</dbReference>
<name>A0ABS1K5I9_9MICC</name>
<dbReference type="SUPFAM" id="SSF56349">
    <property type="entry name" value="DNA breaking-rejoining enzymes"/>
    <property type="match status" value="1"/>
</dbReference>
<evidence type="ECO:0000256" key="1">
    <source>
        <dbReference type="ARBA" id="ARBA00023172"/>
    </source>
</evidence>
<reference evidence="3 4" key="1">
    <citation type="submission" date="2021-01" db="EMBL/GenBank/DDBJ databases">
        <title>Genome public.</title>
        <authorList>
            <person name="Liu C."/>
            <person name="Sun Q."/>
        </authorList>
    </citation>
    <scope>NUCLEOTIDE SEQUENCE [LARGE SCALE GENOMIC DNA]</scope>
    <source>
        <strain evidence="3 4">JC656</strain>
    </source>
</reference>